<proteinExistence type="predicted"/>
<feature type="compositionally biased region" description="Polar residues" evidence="1">
    <location>
        <begin position="11"/>
        <end position="36"/>
    </location>
</feature>
<evidence type="ECO:0000256" key="2">
    <source>
        <dbReference type="SAM" id="Phobius"/>
    </source>
</evidence>
<keyword evidence="2" id="KW-0812">Transmembrane</keyword>
<dbReference type="PANTHER" id="PTHR37576:SF2">
    <property type="entry name" value="DEFECT AT LOW TEMPERATURE PROTEIN 1"/>
    <property type="match status" value="1"/>
</dbReference>
<feature type="transmembrane region" description="Helical" evidence="2">
    <location>
        <begin position="565"/>
        <end position="586"/>
    </location>
</feature>
<protein>
    <recommendedName>
        <fullName evidence="5">Transmembrane protein</fullName>
    </recommendedName>
</protein>
<feature type="region of interest" description="Disordered" evidence="1">
    <location>
        <begin position="1"/>
        <end position="36"/>
    </location>
</feature>
<dbReference type="AlphaFoldDB" id="A0AB74II32"/>
<evidence type="ECO:0000313" key="4">
    <source>
        <dbReference type="Proteomes" id="UP000309076"/>
    </source>
</evidence>
<evidence type="ECO:0000256" key="1">
    <source>
        <dbReference type="SAM" id="MobiDB-lite"/>
    </source>
</evidence>
<dbReference type="EMBL" id="QZAM01000456">
    <property type="protein sequence ID" value="THW32126.1"/>
    <property type="molecule type" value="Genomic_DNA"/>
</dbReference>
<name>A0AB74II32_AURPU</name>
<reference evidence="3 4" key="1">
    <citation type="submission" date="2018-10" db="EMBL/GenBank/DDBJ databases">
        <title>Fifty Aureobasidium pullulans genomes reveal a recombining polyextremotolerant generalist.</title>
        <authorList>
            <person name="Gostincar C."/>
            <person name="Turk M."/>
            <person name="Zajc J."/>
            <person name="Gunde-Cimerman N."/>
        </authorList>
    </citation>
    <scope>NUCLEOTIDE SEQUENCE [LARGE SCALE GENOMIC DNA]</scope>
    <source>
        <strain evidence="3 4">EXF-10796</strain>
    </source>
</reference>
<dbReference type="PANTHER" id="PTHR37576">
    <property type="entry name" value="DEFECT AT LOW TEMPERATURE PROTEIN 1"/>
    <property type="match status" value="1"/>
</dbReference>
<accession>A0AB74II32</accession>
<evidence type="ECO:0000313" key="3">
    <source>
        <dbReference type="EMBL" id="THW32126.1"/>
    </source>
</evidence>
<dbReference type="InterPro" id="IPR021514">
    <property type="entry name" value="DUF3176"/>
</dbReference>
<gene>
    <name evidence="3" type="ORF">D6D21_10494</name>
</gene>
<dbReference type="Pfam" id="PF11374">
    <property type="entry name" value="DUF3176"/>
    <property type="match status" value="1"/>
</dbReference>
<keyword evidence="2" id="KW-0472">Membrane</keyword>
<keyword evidence="2" id="KW-1133">Transmembrane helix</keyword>
<organism evidence="3 4">
    <name type="scientific">Aureobasidium pullulans</name>
    <name type="common">Black yeast</name>
    <name type="synonym">Pullularia pullulans</name>
    <dbReference type="NCBI Taxonomy" id="5580"/>
    <lineage>
        <taxon>Eukaryota</taxon>
        <taxon>Fungi</taxon>
        <taxon>Dikarya</taxon>
        <taxon>Ascomycota</taxon>
        <taxon>Pezizomycotina</taxon>
        <taxon>Dothideomycetes</taxon>
        <taxon>Dothideomycetidae</taxon>
        <taxon>Dothideales</taxon>
        <taxon>Saccotheciaceae</taxon>
        <taxon>Aureobasidium</taxon>
    </lineage>
</organism>
<feature type="transmembrane region" description="Helical" evidence="2">
    <location>
        <begin position="125"/>
        <end position="148"/>
    </location>
</feature>
<evidence type="ECO:0008006" key="5">
    <source>
        <dbReference type="Google" id="ProtNLM"/>
    </source>
</evidence>
<dbReference type="Proteomes" id="UP000309076">
    <property type="component" value="Unassembled WGS sequence"/>
</dbReference>
<comment type="caution">
    <text evidence="3">The sequence shown here is derived from an EMBL/GenBank/DDBJ whole genome shotgun (WGS) entry which is preliminary data.</text>
</comment>
<sequence>MQLHGSCSDGAFSSDSHPTTNLSGSNPVGNNHSTTLHAAPENEEKNFDSDVSDIGIARSPHSLALPERNFDHDEDDANASSCSSQLLPVLDSHSDVANTGKDGARTKEKHIVFSQNKPSSMFHRLPWAVLLALLGNLSCIALSVYILVVSDRTAQSSWSIQPSVYLAVLAPLGNILLQYCLSQGLIYDWWNLASRTTTLVTLHNRWEHGTSVLSAGTPLKTFDKVSAAKILVTATFAVNPLLQRASRPYNHVAIANVTVPFRLATTKSSFRDVNFRSAYTDGFSDPIQLSPSMVTVMRDYTNRSPIINQLGNCPGNCTGTVKAAGIVANCSKTINETYRLDHEFYGGDPVVVFEAKTNVMNYHTHTEFNLSAFYIETKIRNDTTTSFSQYGPPGTMLPDAMQSCDGVSTQVVCELKHAVLDYPIVLRDNVISVDTRVSAVRTVQVEDNGQVSGDPERGELVFTGFSLAANSITHSAVDMSTAGRMGWNYDSTGPLPYFYMNKEQRDDLVSCEMAFTDPTDDILTTFNEIMFRISLAAFGNSSNSSQTTFYTMTALEPVIQYESRYIYLIAATCISLLACCSVLPIFNGFWRLDRPFSFSPIEIASAFDAPLVRPPGANTSDLSVEMLVKEVGNIEVQYSTVVKADGAYMELRQRKFRVPLVV</sequence>